<keyword evidence="3" id="KW-1185">Reference proteome</keyword>
<keyword evidence="1" id="KW-0812">Transmembrane</keyword>
<evidence type="ECO:0000256" key="1">
    <source>
        <dbReference type="SAM" id="Phobius"/>
    </source>
</evidence>
<keyword evidence="1" id="KW-0472">Membrane</keyword>
<dbReference type="Proteomes" id="UP001501343">
    <property type="component" value="Unassembled WGS sequence"/>
</dbReference>
<sequence length="42" mass="4461">MTIDSQLASNLLLGVIGLMSLVGFVAVIGAFWSMGRSGYRND</sequence>
<comment type="caution">
    <text evidence="2">The sequence shown here is derived from an EMBL/GenBank/DDBJ whole genome shotgun (WGS) entry which is preliminary data.</text>
</comment>
<evidence type="ECO:0000313" key="2">
    <source>
        <dbReference type="EMBL" id="GAA1940077.1"/>
    </source>
</evidence>
<gene>
    <name evidence="2" type="ORF">GCM10009775_35020</name>
</gene>
<proteinExistence type="predicted"/>
<reference evidence="2 3" key="1">
    <citation type="journal article" date="2019" name="Int. J. Syst. Evol. Microbiol.">
        <title>The Global Catalogue of Microorganisms (GCM) 10K type strain sequencing project: providing services to taxonomists for standard genome sequencing and annotation.</title>
        <authorList>
            <consortium name="The Broad Institute Genomics Platform"/>
            <consortium name="The Broad Institute Genome Sequencing Center for Infectious Disease"/>
            <person name="Wu L."/>
            <person name="Ma J."/>
        </authorList>
    </citation>
    <scope>NUCLEOTIDE SEQUENCE [LARGE SCALE GENOMIC DNA]</scope>
    <source>
        <strain evidence="2 3">JCM 14900</strain>
    </source>
</reference>
<dbReference type="RefSeq" id="WP_275563252.1">
    <property type="nucleotide sequence ID" value="NZ_BAAAOF010000009.1"/>
</dbReference>
<keyword evidence="1" id="KW-1133">Transmembrane helix</keyword>
<organism evidence="2 3">
    <name type="scientific">Microbacterium aoyamense</name>
    <dbReference type="NCBI Taxonomy" id="344166"/>
    <lineage>
        <taxon>Bacteria</taxon>
        <taxon>Bacillati</taxon>
        <taxon>Actinomycetota</taxon>
        <taxon>Actinomycetes</taxon>
        <taxon>Micrococcales</taxon>
        <taxon>Microbacteriaceae</taxon>
        <taxon>Microbacterium</taxon>
    </lineage>
</organism>
<feature type="transmembrane region" description="Helical" evidence="1">
    <location>
        <begin position="12"/>
        <end position="32"/>
    </location>
</feature>
<dbReference type="EMBL" id="BAAAOF010000009">
    <property type="protein sequence ID" value="GAA1940077.1"/>
    <property type="molecule type" value="Genomic_DNA"/>
</dbReference>
<accession>A0ABN2Q0L8</accession>
<evidence type="ECO:0000313" key="3">
    <source>
        <dbReference type="Proteomes" id="UP001501343"/>
    </source>
</evidence>
<name>A0ABN2Q0L8_9MICO</name>
<protein>
    <submittedName>
        <fullName evidence="2">Uncharacterized protein</fullName>
    </submittedName>
</protein>